<dbReference type="PRINTS" id="PR00364">
    <property type="entry name" value="DISEASERSIST"/>
</dbReference>
<keyword evidence="2" id="KW-0732">Signal</keyword>
<dbReference type="PROSITE" id="PS51450">
    <property type="entry name" value="LRR"/>
    <property type="match status" value="1"/>
</dbReference>
<dbReference type="OrthoDB" id="1711136at2759"/>
<dbReference type="InterPro" id="IPR032675">
    <property type="entry name" value="LRR_dom_sf"/>
</dbReference>
<dbReference type="GO" id="GO:0043531">
    <property type="term" value="F:ADP binding"/>
    <property type="evidence" value="ECO:0007669"/>
    <property type="project" value="InterPro"/>
</dbReference>
<dbReference type="InterPro" id="IPR027417">
    <property type="entry name" value="P-loop_NTPase"/>
</dbReference>
<name>A0A7J8VPE4_9ROSI</name>
<comment type="caution">
    <text evidence="4">The sequence shown here is derived from an EMBL/GenBank/DDBJ whole genome shotgun (WGS) entry which is preliminary data.</text>
</comment>
<dbReference type="InterPro" id="IPR001611">
    <property type="entry name" value="Leu-rich_rpt"/>
</dbReference>
<dbReference type="GO" id="GO:0006952">
    <property type="term" value="P:defense response"/>
    <property type="evidence" value="ECO:0007669"/>
    <property type="project" value="UniProtKB-KW"/>
</dbReference>
<dbReference type="InterPro" id="IPR002182">
    <property type="entry name" value="NB-ARC"/>
</dbReference>
<feature type="domain" description="NB-ARC" evidence="3">
    <location>
        <begin position="68"/>
        <end position="163"/>
    </location>
</feature>
<keyword evidence="1" id="KW-0611">Plant defense</keyword>
<evidence type="ECO:0000313" key="4">
    <source>
        <dbReference type="EMBL" id="MBA0664314.1"/>
    </source>
</evidence>
<dbReference type="Proteomes" id="UP000593573">
    <property type="component" value="Unassembled WGS sequence"/>
</dbReference>
<feature type="chain" id="PRO_5029494256" description="NB-ARC domain-containing protein" evidence="2">
    <location>
        <begin position="28"/>
        <end position="263"/>
    </location>
</feature>
<dbReference type="PANTHER" id="PTHR36766:SF38">
    <property type="entry name" value="DISEASE RESISTANCE PROTEIN RGA3"/>
    <property type="match status" value="1"/>
</dbReference>
<dbReference type="SUPFAM" id="SSF52058">
    <property type="entry name" value="L domain-like"/>
    <property type="match status" value="1"/>
</dbReference>
<organism evidence="4 5">
    <name type="scientific">Gossypium klotzschianum</name>
    <dbReference type="NCBI Taxonomy" id="34286"/>
    <lineage>
        <taxon>Eukaryota</taxon>
        <taxon>Viridiplantae</taxon>
        <taxon>Streptophyta</taxon>
        <taxon>Embryophyta</taxon>
        <taxon>Tracheophyta</taxon>
        <taxon>Spermatophyta</taxon>
        <taxon>Magnoliopsida</taxon>
        <taxon>eudicotyledons</taxon>
        <taxon>Gunneridae</taxon>
        <taxon>Pentapetalae</taxon>
        <taxon>rosids</taxon>
        <taxon>malvids</taxon>
        <taxon>Malvales</taxon>
        <taxon>Malvaceae</taxon>
        <taxon>Malvoideae</taxon>
        <taxon>Gossypium</taxon>
    </lineage>
</organism>
<protein>
    <recommendedName>
        <fullName evidence="3">NB-ARC domain-containing protein</fullName>
    </recommendedName>
</protein>
<keyword evidence="5" id="KW-1185">Reference proteome</keyword>
<gene>
    <name evidence="4" type="ORF">Goklo_004345</name>
</gene>
<dbReference type="Pfam" id="PF00931">
    <property type="entry name" value="NB-ARC"/>
    <property type="match status" value="1"/>
</dbReference>
<dbReference type="SUPFAM" id="SSF52540">
    <property type="entry name" value="P-loop containing nucleoside triphosphate hydrolases"/>
    <property type="match status" value="1"/>
</dbReference>
<proteinExistence type="predicted"/>
<evidence type="ECO:0000256" key="2">
    <source>
        <dbReference type="SAM" id="SignalP"/>
    </source>
</evidence>
<dbReference type="Gene3D" id="3.40.50.300">
    <property type="entry name" value="P-loop containing nucleotide triphosphate hydrolases"/>
    <property type="match status" value="1"/>
</dbReference>
<dbReference type="EMBL" id="JABFAB010000011">
    <property type="protein sequence ID" value="MBA0664314.1"/>
    <property type="molecule type" value="Genomic_DNA"/>
</dbReference>
<dbReference type="AlphaFoldDB" id="A0A7J8VPE4"/>
<evidence type="ECO:0000313" key="5">
    <source>
        <dbReference type="Proteomes" id="UP000593573"/>
    </source>
</evidence>
<evidence type="ECO:0000259" key="3">
    <source>
        <dbReference type="Pfam" id="PF00931"/>
    </source>
</evidence>
<feature type="signal peptide" evidence="2">
    <location>
        <begin position="1"/>
        <end position="27"/>
    </location>
</feature>
<sequence>MQIVIGFIVSSRLIFLELICTPKIGVGEYNLKDSGWMHALVPCPVSSFYVRVPFVCLRFSSSEICSNKHDKELQMQTLQNCLRGNIDGKKYVLVLDDVWNDDLEKWFSLKTLFLDGTNGSWIVVTTRSEAVARIAGTFLSHFLRGLSRSESWSLLKQMACKEESLESNDSRLKETRIEITDKCGGVPLTLREIGRIKGGHMVLSTCSALISNFKYLRNSDLSSLAIKKLLHSIGELKHLRDLDLSGNRDIRKLPGSLCRLQNL</sequence>
<accession>A0A7J8VPE4</accession>
<dbReference type="Gene3D" id="3.80.10.10">
    <property type="entry name" value="Ribonuclease Inhibitor"/>
    <property type="match status" value="1"/>
</dbReference>
<reference evidence="4 5" key="1">
    <citation type="journal article" date="2019" name="Genome Biol. Evol.">
        <title>Insights into the evolution of the New World diploid cottons (Gossypium, subgenus Houzingenia) based on genome sequencing.</title>
        <authorList>
            <person name="Grover C.E."/>
            <person name="Arick M.A. 2nd"/>
            <person name="Thrash A."/>
            <person name="Conover J.L."/>
            <person name="Sanders W.S."/>
            <person name="Peterson D.G."/>
            <person name="Frelichowski J.E."/>
            <person name="Scheffler J.A."/>
            <person name="Scheffler B.E."/>
            <person name="Wendel J.F."/>
        </authorList>
    </citation>
    <scope>NUCLEOTIDE SEQUENCE [LARGE SCALE GENOMIC DNA]</scope>
    <source>
        <strain evidence="4">57</strain>
        <tissue evidence="4">Leaf</tissue>
    </source>
</reference>
<evidence type="ECO:0000256" key="1">
    <source>
        <dbReference type="ARBA" id="ARBA00022821"/>
    </source>
</evidence>
<dbReference type="PANTHER" id="PTHR36766">
    <property type="entry name" value="PLANT BROAD-SPECTRUM MILDEW RESISTANCE PROTEIN RPW8"/>
    <property type="match status" value="1"/>
</dbReference>